<keyword evidence="5" id="KW-1185">Reference proteome</keyword>
<dbReference type="InterPro" id="IPR052155">
    <property type="entry name" value="Biofilm_reg_signaling"/>
</dbReference>
<dbReference type="InterPro" id="IPR013655">
    <property type="entry name" value="PAS_fold_3"/>
</dbReference>
<dbReference type="SMART" id="SM00091">
    <property type="entry name" value="PAS"/>
    <property type="match status" value="2"/>
</dbReference>
<dbReference type="Pfam" id="PF00563">
    <property type="entry name" value="EAL"/>
    <property type="match status" value="1"/>
</dbReference>
<protein>
    <submittedName>
        <fullName evidence="4">EAL domain-containing protein</fullName>
    </submittedName>
</protein>
<dbReference type="InterPro" id="IPR013783">
    <property type="entry name" value="Ig-like_fold"/>
</dbReference>
<organism evidence="4 5">
    <name type="scientific">Aliikangiella coralliicola</name>
    <dbReference type="NCBI Taxonomy" id="2592383"/>
    <lineage>
        <taxon>Bacteria</taxon>
        <taxon>Pseudomonadati</taxon>
        <taxon>Pseudomonadota</taxon>
        <taxon>Gammaproteobacteria</taxon>
        <taxon>Oceanospirillales</taxon>
        <taxon>Pleioneaceae</taxon>
        <taxon>Aliikangiella</taxon>
    </lineage>
</organism>
<dbReference type="Gene3D" id="2.130.10.10">
    <property type="entry name" value="YVTN repeat-like/Quinoprotein amine dehydrogenase"/>
    <property type="match status" value="2"/>
</dbReference>
<evidence type="ECO:0000256" key="1">
    <source>
        <dbReference type="ARBA" id="ARBA00001946"/>
    </source>
</evidence>
<evidence type="ECO:0000313" key="4">
    <source>
        <dbReference type="EMBL" id="TQV89198.1"/>
    </source>
</evidence>
<dbReference type="SMART" id="SM00267">
    <property type="entry name" value="GGDEF"/>
    <property type="match status" value="1"/>
</dbReference>
<dbReference type="Gene3D" id="2.60.40.10">
    <property type="entry name" value="Immunoglobulins"/>
    <property type="match status" value="1"/>
</dbReference>
<dbReference type="SMART" id="SM00086">
    <property type="entry name" value="PAC"/>
    <property type="match status" value="2"/>
</dbReference>
<dbReference type="InterPro" id="IPR001633">
    <property type="entry name" value="EAL_dom"/>
</dbReference>
<dbReference type="CDD" id="cd01948">
    <property type="entry name" value="EAL"/>
    <property type="match status" value="1"/>
</dbReference>
<dbReference type="NCBIfam" id="TIGR00254">
    <property type="entry name" value="GGDEF"/>
    <property type="match status" value="1"/>
</dbReference>
<dbReference type="Proteomes" id="UP000315439">
    <property type="component" value="Unassembled WGS sequence"/>
</dbReference>
<sequence>MRAVYHSLSLFFITFVLVWPQNLEAFEYVKLTQITTDHGLNQSDITGLMQDSDGFLWISSYQGINRYDGYRVTQIPSPDGALINNFVELIYQDSQGLFWIGASPQNNYVLDKANNTLSPINLVAPADYKLEFPTLNRIVEDSSSNLWIATYLEIFFYDRQKNNFEFVIPLKALLDSVGKDDLIRTLLLVGDNLLIGTSKGLYSLNTRTKESRLILHTPAQSDIKDQNNVKSLLINESEEILVGTVEGLYSLKKEVLVSPSSHLDYAGKKLIGDLNIWKIIEKSGFYWLATDKGLYRFYKSGDVEFVFKFSDTAFNTTDDDIVSMIEDREGNLWFGSRGDGVFKWHPNPGIKEHYWQKGDDDKKLTNNIVLSTHQTPDNYIWIGTKNGLNRLDPETRKVTHLLVNPDEKQVYSDSTIYTITSNNGLLWLGTDKGVRVFNTNSLEEEPFVFPQLLKSLFEKPVYHIFFTDNDNFLLTNEDGIYQYNLSQNQISLIESTKTNGDIKARLPYIFSAETGEENTYFVSGAERLVKFSPNTGLVKTFHQLPAGSRSESEPVDIFRDGDKLWVSYVGYGIYVLDAKTGQEIKFISEQSLNANTMMDIFPDDHNNIWISTNEGLFRINKDNYSARLFDSNDGFVTSEFNGGTKLQLNDGDVLLGSVKGAFRFSPNNVSNNYDRKIKTFITGLSLLSNKIPEKYSDYNNYHVKLKHDDFGLKVEFSALLFDKPKQVKFKYWIDGDAATEPTIIDKNELFLPTFESGSSVLNISAIDYETNRESPSAKVHIRSLPAPWFSIQAYISYFLVIILIFWINYQRYLKRARAKKKAHNRLKQSEERLNLALKGSNSGLWDWHQKNNSIYEPRINQASSTEEDELIAFENRLEAIHPDDKEKFIHQWENFLEQKREFFDAVYRMRGKDGCWAWYRDMATVSEYDQGKKAARVTGTFTNITDRKEERDKMRLLSMAFENTRDIVFVLNRLKQVIAANQTFYKTTNYSLDDVINKDVFFVNDLSGNDALVDDIFERIATNNHWEGEAQLLRNTQSPLPVIINSTSFFDSENNEHYVFALTDIKKQKLAEVKLRKLANYDALTGLPNRVLLLDRIAYSVAHCHRRKKKLAIFFIDLNKFKQINDTLGHEVGDLLLVNVALLIRGAIRKNDTVARLGGDEFVVMLEDIIEDSVTHKIAQKIIELVDPPMIIEKHEMSVSLSIGIAIYPNDGNSASALIKNADIAMYHAKSRGRNQFRYFEPSMNQAVKKRLELENKLRSGITNNEFFLEYQPQYDMASQKMTSMEALARWKTQSGEIIPPSVFIPVAEDLGVIIQLTEILFEQAVKNLSRWHNAGQLIGLAFNLSARHLNHYDLVKFVDSMIQKYPFNTRLLEFELTESVLMRDVPKVKKIFKQLSEKGIEIALDDFGTGYSSLKYLNQLPINRLKIDRSFVSKIGASDENDAIVKTIISLANSLSLTTVAEGIESEKQLEFLRDAGADFAQGYYFSKPLSSADIEKLLFDQV</sequence>
<dbReference type="Gene3D" id="3.30.70.270">
    <property type="match status" value="1"/>
</dbReference>
<dbReference type="InterPro" id="IPR029787">
    <property type="entry name" value="Nucleotide_cyclase"/>
</dbReference>
<dbReference type="InterPro" id="IPR011047">
    <property type="entry name" value="Quinoprotein_ADH-like_sf"/>
</dbReference>
<dbReference type="SMART" id="SM00052">
    <property type="entry name" value="EAL"/>
    <property type="match status" value="1"/>
</dbReference>
<dbReference type="InterPro" id="IPR043128">
    <property type="entry name" value="Rev_trsase/Diguanyl_cyclase"/>
</dbReference>
<dbReference type="SUPFAM" id="SSF55073">
    <property type="entry name" value="Nucleotide cyclase"/>
    <property type="match status" value="1"/>
</dbReference>
<dbReference type="InterPro" id="IPR035965">
    <property type="entry name" value="PAS-like_dom_sf"/>
</dbReference>
<dbReference type="RefSeq" id="WP_142892048.1">
    <property type="nucleotide sequence ID" value="NZ_ML660161.1"/>
</dbReference>
<dbReference type="InterPro" id="IPR011110">
    <property type="entry name" value="Reg_prop"/>
</dbReference>
<dbReference type="InterPro" id="IPR001610">
    <property type="entry name" value="PAC"/>
</dbReference>
<dbReference type="PROSITE" id="PS50887">
    <property type="entry name" value="GGDEF"/>
    <property type="match status" value="1"/>
</dbReference>
<dbReference type="SUPFAM" id="SSF55785">
    <property type="entry name" value="PYP-like sensor domain (PAS domain)"/>
    <property type="match status" value="2"/>
</dbReference>
<proteinExistence type="predicted"/>
<dbReference type="Pfam" id="PF08447">
    <property type="entry name" value="PAS_3"/>
    <property type="match status" value="1"/>
</dbReference>
<reference evidence="4 5" key="1">
    <citation type="submission" date="2019-07" db="EMBL/GenBank/DDBJ databases">
        <title>Draft genome for Aliikangiella sp. M105.</title>
        <authorList>
            <person name="Wang G."/>
        </authorList>
    </citation>
    <scope>NUCLEOTIDE SEQUENCE [LARGE SCALE GENOMIC DNA]</scope>
    <source>
        <strain evidence="4 5">M105</strain>
    </source>
</reference>
<dbReference type="PANTHER" id="PTHR44757">
    <property type="entry name" value="DIGUANYLATE CYCLASE DGCP"/>
    <property type="match status" value="1"/>
</dbReference>
<dbReference type="SUPFAM" id="SSF63829">
    <property type="entry name" value="Calcium-dependent phosphotriesterase"/>
    <property type="match status" value="1"/>
</dbReference>
<accession>A0A545UIB2</accession>
<dbReference type="GO" id="GO:0003824">
    <property type="term" value="F:catalytic activity"/>
    <property type="evidence" value="ECO:0007669"/>
    <property type="project" value="UniProtKB-ARBA"/>
</dbReference>
<dbReference type="PANTHER" id="PTHR44757:SF2">
    <property type="entry name" value="BIOFILM ARCHITECTURE MAINTENANCE PROTEIN MBAA"/>
    <property type="match status" value="1"/>
</dbReference>
<feature type="domain" description="EAL" evidence="2">
    <location>
        <begin position="1251"/>
        <end position="1504"/>
    </location>
</feature>
<dbReference type="CDD" id="cd01949">
    <property type="entry name" value="GGDEF"/>
    <property type="match status" value="1"/>
</dbReference>
<name>A0A545UIB2_9GAMM</name>
<dbReference type="Pfam" id="PF00990">
    <property type="entry name" value="GGDEF"/>
    <property type="match status" value="1"/>
</dbReference>
<dbReference type="Pfam" id="PF07494">
    <property type="entry name" value="Reg_prop"/>
    <property type="match status" value="2"/>
</dbReference>
<dbReference type="InterPro" id="IPR015943">
    <property type="entry name" value="WD40/YVTN_repeat-like_dom_sf"/>
</dbReference>
<dbReference type="SUPFAM" id="SSF50998">
    <property type="entry name" value="Quinoprotein alcohol dehydrogenase-like"/>
    <property type="match status" value="1"/>
</dbReference>
<dbReference type="Pfam" id="PF13426">
    <property type="entry name" value="PAS_9"/>
    <property type="match status" value="1"/>
</dbReference>
<dbReference type="EMBL" id="VIKS01000002">
    <property type="protein sequence ID" value="TQV89198.1"/>
    <property type="molecule type" value="Genomic_DNA"/>
</dbReference>
<evidence type="ECO:0000259" key="2">
    <source>
        <dbReference type="PROSITE" id="PS50883"/>
    </source>
</evidence>
<dbReference type="OrthoDB" id="9787514at2"/>
<evidence type="ECO:0000259" key="3">
    <source>
        <dbReference type="PROSITE" id="PS50887"/>
    </source>
</evidence>
<dbReference type="Gene3D" id="3.30.450.20">
    <property type="entry name" value="PAS domain"/>
    <property type="match status" value="2"/>
</dbReference>
<evidence type="ECO:0000313" key="5">
    <source>
        <dbReference type="Proteomes" id="UP000315439"/>
    </source>
</evidence>
<dbReference type="FunFam" id="3.30.70.270:FF:000001">
    <property type="entry name" value="Diguanylate cyclase domain protein"/>
    <property type="match status" value="1"/>
</dbReference>
<feature type="domain" description="GGDEF" evidence="3">
    <location>
        <begin position="1109"/>
        <end position="1242"/>
    </location>
</feature>
<dbReference type="InterPro" id="IPR035919">
    <property type="entry name" value="EAL_sf"/>
</dbReference>
<dbReference type="CDD" id="cd00130">
    <property type="entry name" value="PAS"/>
    <property type="match status" value="1"/>
</dbReference>
<dbReference type="Gene3D" id="3.20.20.450">
    <property type="entry name" value="EAL domain"/>
    <property type="match status" value="1"/>
</dbReference>
<gene>
    <name evidence="4" type="ORF">FLL46_03460</name>
</gene>
<comment type="caution">
    <text evidence="4">The sequence shown here is derived from an EMBL/GenBank/DDBJ whole genome shotgun (WGS) entry which is preliminary data.</text>
</comment>
<dbReference type="PROSITE" id="PS50883">
    <property type="entry name" value="EAL"/>
    <property type="match status" value="1"/>
</dbReference>
<dbReference type="InterPro" id="IPR000160">
    <property type="entry name" value="GGDEF_dom"/>
</dbReference>
<dbReference type="InterPro" id="IPR000014">
    <property type="entry name" value="PAS"/>
</dbReference>
<dbReference type="SUPFAM" id="SSF141868">
    <property type="entry name" value="EAL domain-like"/>
    <property type="match status" value="1"/>
</dbReference>
<comment type="cofactor">
    <cofactor evidence="1">
        <name>Mg(2+)</name>
        <dbReference type="ChEBI" id="CHEBI:18420"/>
    </cofactor>
</comment>